<evidence type="ECO:0000313" key="2">
    <source>
        <dbReference type="EMBL" id="GAG56688.1"/>
    </source>
</evidence>
<sequence>MLEEPLMKFEKDASAPILRYDIPSMTAYEGKNYIELDLPLEYFDELKATKIKQVDEILNKNREEIKEYLSKLTKEELEQEMYGLGIKPYTPPEKPPEAI</sequence>
<protein>
    <submittedName>
        <fullName evidence="2">Uncharacterized protein</fullName>
    </submittedName>
</protein>
<dbReference type="EMBL" id="BART01004766">
    <property type="protein sequence ID" value="GAG56688.1"/>
    <property type="molecule type" value="Genomic_DNA"/>
</dbReference>
<proteinExistence type="predicted"/>
<gene>
    <name evidence="2" type="ORF">S01H4_11655</name>
</gene>
<accession>X0Z8I4</accession>
<feature type="coiled-coil region" evidence="1">
    <location>
        <begin position="51"/>
        <end position="78"/>
    </location>
</feature>
<comment type="caution">
    <text evidence="2">The sequence shown here is derived from an EMBL/GenBank/DDBJ whole genome shotgun (WGS) entry which is preliminary data.</text>
</comment>
<reference evidence="2" key="1">
    <citation type="journal article" date="2014" name="Front. Microbiol.">
        <title>High frequency of phylogenetically diverse reductive dehalogenase-homologous genes in deep subseafloor sedimentary metagenomes.</title>
        <authorList>
            <person name="Kawai M."/>
            <person name="Futagami T."/>
            <person name="Toyoda A."/>
            <person name="Takaki Y."/>
            <person name="Nishi S."/>
            <person name="Hori S."/>
            <person name="Arai W."/>
            <person name="Tsubouchi T."/>
            <person name="Morono Y."/>
            <person name="Uchiyama I."/>
            <person name="Ito T."/>
            <person name="Fujiyama A."/>
            <person name="Inagaki F."/>
            <person name="Takami H."/>
        </authorList>
    </citation>
    <scope>NUCLEOTIDE SEQUENCE</scope>
    <source>
        <strain evidence="2">Expedition CK06-06</strain>
    </source>
</reference>
<evidence type="ECO:0000256" key="1">
    <source>
        <dbReference type="SAM" id="Coils"/>
    </source>
</evidence>
<name>X0Z8I4_9ZZZZ</name>
<feature type="non-terminal residue" evidence="2">
    <location>
        <position position="99"/>
    </location>
</feature>
<keyword evidence="1" id="KW-0175">Coiled coil</keyword>
<organism evidence="2">
    <name type="scientific">marine sediment metagenome</name>
    <dbReference type="NCBI Taxonomy" id="412755"/>
    <lineage>
        <taxon>unclassified sequences</taxon>
        <taxon>metagenomes</taxon>
        <taxon>ecological metagenomes</taxon>
    </lineage>
</organism>
<dbReference type="AlphaFoldDB" id="X0Z8I4"/>